<dbReference type="PANTHER" id="PTHR34374:SF1">
    <property type="entry name" value="LARGE RIBOSOMAL RNA SUBUNIT ACCUMULATION PROTEIN YCED HOMOLOG 1, CHLOROPLASTIC"/>
    <property type="match status" value="1"/>
</dbReference>
<name>A0A0L6W225_9FIRM</name>
<dbReference type="Pfam" id="PF02620">
    <property type="entry name" value="YceD"/>
    <property type="match status" value="1"/>
</dbReference>
<dbReference type="EMBL" id="LGTE01000010">
    <property type="protein sequence ID" value="KNZ69595.1"/>
    <property type="molecule type" value="Genomic_DNA"/>
</dbReference>
<dbReference type="Proteomes" id="UP000037175">
    <property type="component" value="Unassembled WGS sequence"/>
</dbReference>
<protein>
    <recommendedName>
        <fullName evidence="3">Metal-binding protein</fullName>
    </recommendedName>
</protein>
<evidence type="ECO:0000313" key="1">
    <source>
        <dbReference type="EMBL" id="KNZ69595.1"/>
    </source>
</evidence>
<evidence type="ECO:0000313" key="2">
    <source>
        <dbReference type="Proteomes" id="UP000037175"/>
    </source>
</evidence>
<dbReference type="InterPro" id="IPR003772">
    <property type="entry name" value="YceD"/>
</dbReference>
<comment type="caution">
    <text evidence="1">The sequence shown here is derived from an EMBL/GenBank/DDBJ whole genome shotgun (WGS) entry which is preliminary data.</text>
</comment>
<proteinExistence type="predicted"/>
<accession>A0A0L6W225</accession>
<sequence>MVIDISKVKRTPELRETFQLREQMEPITNGKDRIEFSEPVEITGKIENTGGKLIVLGNISARLRLTCSRCLEQYPHELATSFERAFRLTPEDASAEGSEEETEIISGEKLDLTDMIVESILLELPMKQVCSEECKGLCKKCGINLNKTACNCEDDDIDPRFEVLKNYFKS</sequence>
<dbReference type="RefSeq" id="WP_013120930.1">
    <property type="nucleotide sequence ID" value="NZ_LGTE01000010.1"/>
</dbReference>
<reference evidence="2" key="1">
    <citation type="submission" date="2015-07" db="EMBL/GenBank/DDBJ databases">
        <title>Complete Genome of Thermincola ferriacetica strain Z-0001T.</title>
        <authorList>
            <person name="Lusk B."/>
            <person name="Badalamenti J.P."/>
            <person name="Parameswaran P."/>
            <person name="Bond D.R."/>
            <person name="Torres C.I."/>
        </authorList>
    </citation>
    <scope>NUCLEOTIDE SEQUENCE [LARGE SCALE GENOMIC DNA]</scope>
    <source>
        <strain evidence="2">Z-0001</strain>
    </source>
</reference>
<gene>
    <name evidence="1" type="ORF">Tfer_1615</name>
</gene>
<dbReference type="PANTHER" id="PTHR34374">
    <property type="entry name" value="LARGE RIBOSOMAL RNA SUBUNIT ACCUMULATION PROTEIN YCED HOMOLOG 1, CHLOROPLASTIC"/>
    <property type="match status" value="1"/>
</dbReference>
<dbReference type="AlphaFoldDB" id="A0A0L6W225"/>
<evidence type="ECO:0008006" key="3">
    <source>
        <dbReference type="Google" id="ProtNLM"/>
    </source>
</evidence>
<organism evidence="1 2">
    <name type="scientific">Thermincola ferriacetica</name>
    <dbReference type="NCBI Taxonomy" id="281456"/>
    <lineage>
        <taxon>Bacteria</taxon>
        <taxon>Bacillati</taxon>
        <taxon>Bacillota</taxon>
        <taxon>Clostridia</taxon>
        <taxon>Eubacteriales</taxon>
        <taxon>Thermincolaceae</taxon>
        <taxon>Thermincola</taxon>
    </lineage>
</organism>
<keyword evidence="2" id="KW-1185">Reference proteome</keyword>